<reference evidence="1 2" key="1">
    <citation type="submission" date="2018-08" db="EMBL/GenBank/DDBJ databases">
        <title>Genome and evolution of the arbuscular mycorrhizal fungus Diversispora epigaea (formerly Glomus versiforme) and its bacterial endosymbionts.</title>
        <authorList>
            <person name="Sun X."/>
            <person name="Fei Z."/>
            <person name="Harrison M."/>
        </authorList>
    </citation>
    <scope>NUCLEOTIDE SEQUENCE [LARGE SCALE GENOMIC DNA]</scope>
    <source>
        <strain evidence="1 2">IT104</strain>
    </source>
</reference>
<organism evidence="1 2">
    <name type="scientific">Diversispora epigaea</name>
    <dbReference type="NCBI Taxonomy" id="1348612"/>
    <lineage>
        <taxon>Eukaryota</taxon>
        <taxon>Fungi</taxon>
        <taxon>Fungi incertae sedis</taxon>
        <taxon>Mucoromycota</taxon>
        <taxon>Glomeromycotina</taxon>
        <taxon>Glomeromycetes</taxon>
        <taxon>Diversisporales</taxon>
        <taxon>Diversisporaceae</taxon>
        <taxon>Diversispora</taxon>
    </lineage>
</organism>
<evidence type="ECO:0000313" key="1">
    <source>
        <dbReference type="EMBL" id="RHZ50003.1"/>
    </source>
</evidence>
<proteinExistence type="predicted"/>
<name>A0A397GLR9_9GLOM</name>
<protein>
    <submittedName>
        <fullName evidence="1">Uncharacterized protein</fullName>
    </submittedName>
</protein>
<keyword evidence="2" id="KW-1185">Reference proteome</keyword>
<dbReference type="Proteomes" id="UP000266861">
    <property type="component" value="Unassembled WGS sequence"/>
</dbReference>
<gene>
    <name evidence="1" type="ORF">Glove_508g28</name>
</gene>
<evidence type="ECO:0000313" key="2">
    <source>
        <dbReference type="Proteomes" id="UP000266861"/>
    </source>
</evidence>
<comment type="caution">
    <text evidence="1">The sequence shown here is derived from an EMBL/GenBank/DDBJ whole genome shotgun (WGS) entry which is preliminary data.</text>
</comment>
<dbReference type="EMBL" id="PQFF01000440">
    <property type="protein sequence ID" value="RHZ50003.1"/>
    <property type="molecule type" value="Genomic_DNA"/>
</dbReference>
<dbReference type="AlphaFoldDB" id="A0A397GLR9"/>
<sequence length="69" mass="8509">MKLTKIIQMIQSDEMTNEWEIYRWIDYSKYKIFSRRRIGSVWKAEWIHEEILNFINQICINKRTLAVGE</sequence>
<accession>A0A397GLR9</accession>